<dbReference type="InterPro" id="IPR052020">
    <property type="entry name" value="Cyclic_di-GMP/3'3'-cGAMP_PDE"/>
</dbReference>
<dbReference type="SMART" id="SM00471">
    <property type="entry name" value="HDc"/>
    <property type="match status" value="1"/>
</dbReference>
<dbReference type="PROSITE" id="PS51832">
    <property type="entry name" value="HD_GYP"/>
    <property type="match status" value="1"/>
</dbReference>
<dbReference type="Proteomes" id="UP000198854">
    <property type="component" value="Unassembled WGS sequence"/>
</dbReference>
<feature type="domain" description="HD-GYP" evidence="4">
    <location>
        <begin position="724"/>
        <end position="932"/>
    </location>
</feature>
<protein>
    <submittedName>
        <fullName evidence="5">HAMP domain-containing protein</fullName>
    </submittedName>
</protein>
<dbReference type="GO" id="GO:0005886">
    <property type="term" value="C:plasma membrane"/>
    <property type="evidence" value="ECO:0007669"/>
    <property type="project" value="UniProtKB-SubCell"/>
</dbReference>
<dbReference type="EMBL" id="FNDD01000010">
    <property type="protein sequence ID" value="SDH17943.1"/>
    <property type="molecule type" value="Genomic_DNA"/>
</dbReference>
<dbReference type="SUPFAM" id="SSF103190">
    <property type="entry name" value="Sensory domain-like"/>
    <property type="match status" value="1"/>
</dbReference>
<dbReference type="CDD" id="cd00077">
    <property type="entry name" value="HDc"/>
    <property type="match status" value="1"/>
</dbReference>
<dbReference type="Pfam" id="PF13487">
    <property type="entry name" value="HD_5"/>
    <property type="match status" value="1"/>
</dbReference>
<evidence type="ECO:0000259" key="4">
    <source>
        <dbReference type="PROSITE" id="PS51832"/>
    </source>
</evidence>
<accession>A0A1G8AAR1</accession>
<sequence length="955" mass="110083">MKQQRYSLSIHITNLFLMVTMVIGSVLIAISYHYGELILTQSAKELSFENSRKLESTFRQNASPILTSLDFISLHSVTSQRKAPLSETHLLEAIQLSFRRNPNLASLFYANQQGDLTVFRHLASDENRAYFKAPPRTDLMIHHTQVDGENQYYFFDKNLLMIGSFQNQDNQFDPRTRPWFINAQNDGEIRLSQPYLFYFLKTHGVTFSRRSQNGEAVVGGDFTLESMSNQISDIARSDTSRLILFDNQFRVLTHHNAMLNVSDENFYQALEASLFKPILNRSTSEPIYETAELDGSKWSVTLTPVHLTDTVNLLLAEAMPQNMLLGALVEMRNTQIGAAIVMLLLSFALVWWVARRLTKPLNTLVDLSSSIARFDFKKTRYPKSLIREVTDLAQSIQLMEHTLHDLLRLLRETASNDDFHLLAKTIAHQSYLVTKAETILLFTYSPTKQTFDVVANHAIIPFKIDLGELLNSTAWLMTKLKQGEEVHLQRDENALSKYRDMLYNSDLYLFPLLSREKQLVGVLLLGYERKLTKPQSDKHTFLHELLRFAEIAKENIDRMQQQKDIFNAFIELIASAIDTKSPFTGNHCQRIPILTEKIAQAAQQDKQYYPSFTMTDAEWEELRLAAWLHDCGKVTTPEYVIDKATKLETIYDRIHEVRMRFELLKVQAESDYWRQVAEGSDASLAKKELIAIQQSLDEEFAFIAECNKGGEEMDSSAQAKLRNIAKRQWKRTLDDQLGTSWVEQQRAGPSQPLPVMEDLLSDKPSHLVEWDYQRLDEQDGECFNLKPGPYKYHRGELHNLSIRRGTLNAEERFIINDHIIQTYTMLKRLPFPDHLTKVPEIASNHHERMDGKGYPRGLHEEQLSIPARAMAIADVFEALTSNDRPYKKAKSLAESLDIMTDMATSGHIDPKLYLLFLQNKIDQQYAQLYLCASQYVSVDRDAHIQRVKDYLRQQF</sequence>
<dbReference type="AlphaFoldDB" id="A0A1G8AAR1"/>
<evidence type="ECO:0000256" key="2">
    <source>
        <dbReference type="SAM" id="Phobius"/>
    </source>
</evidence>
<keyword evidence="6" id="KW-1185">Reference proteome</keyword>
<organism evidence="5 6">
    <name type="scientific">Vibrio xiamenensis</name>
    <dbReference type="NCBI Taxonomy" id="861298"/>
    <lineage>
        <taxon>Bacteria</taxon>
        <taxon>Pseudomonadati</taxon>
        <taxon>Pseudomonadota</taxon>
        <taxon>Gammaproteobacteria</taxon>
        <taxon>Vibrionales</taxon>
        <taxon>Vibrionaceae</taxon>
        <taxon>Vibrio</taxon>
    </lineage>
</organism>
<dbReference type="InterPro" id="IPR037522">
    <property type="entry name" value="HD_GYP_dom"/>
</dbReference>
<dbReference type="GO" id="GO:0007165">
    <property type="term" value="P:signal transduction"/>
    <property type="evidence" value="ECO:0007669"/>
    <property type="project" value="InterPro"/>
</dbReference>
<dbReference type="Gene3D" id="3.30.450.20">
    <property type="entry name" value="PAS domain"/>
    <property type="match status" value="2"/>
</dbReference>
<name>A0A1G8AAR1_9VIBR</name>
<dbReference type="InterPro" id="IPR003660">
    <property type="entry name" value="HAMP_dom"/>
</dbReference>
<dbReference type="STRING" id="861298.SAMN04488136_11015"/>
<dbReference type="InterPro" id="IPR029151">
    <property type="entry name" value="Sensor-like_sf"/>
</dbReference>
<evidence type="ECO:0000313" key="6">
    <source>
        <dbReference type="Proteomes" id="UP000198854"/>
    </source>
</evidence>
<dbReference type="PANTHER" id="PTHR45228:SF5">
    <property type="entry name" value="CYCLIC DI-GMP PHOSPHODIESTERASE VC_1348-RELATED"/>
    <property type="match status" value="1"/>
</dbReference>
<dbReference type="GO" id="GO:0008081">
    <property type="term" value="F:phosphoric diester hydrolase activity"/>
    <property type="evidence" value="ECO:0007669"/>
    <property type="project" value="UniProtKB-ARBA"/>
</dbReference>
<evidence type="ECO:0000256" key="1">
    <source>
        <dbReference type="ARBA" id="ARBA00004533"/>
    </source>
</evidence>
<comment type="subcellular location">
    <subcellularLocation>
        <location evidence="1">Cell inner membrane</location>
    </subcellularLocation>
</comment>
<dbReference type="InterPro" id="IPR003607">
    <property type="entry name" value="HD/PDEase_dom"/>
</dbReference>
<dbReference type="Gene3D" id="1.10.3210.10">
    <property type="entry name" value="Hypothetical protein af1432"/>
    <property type="match status" value="2"/>
</dbReference>
<dbReference type="PROSITE" id="PS50885">
    <property type="entry name" value="HAMP"/>
    <property type="match status" value="1"/>
</dbReference>
<evidence type="ECO:0000313" key="5">
    <source>
        <dbReference type="EMBL" id="SDH17943.1"/>
    </source>
</evidence>
<dbReference type="RefSeq" id="WP_093272909.1">
    <property type="nucleotide sequence ID" value="NZ_FNDD01000010.1"/>
</dbReference>
<keyword evidence="2" id="KW-0812">Transmembrane</keyword>
<reference evidence="5 6" key="1">
    <citation type="submission" date="2016-10" db="EMBL/GenBank/DDBJ databases">
        <authorList>
            <person name="de Groot N.N."/>
        </authorList>
    </citation>
    <scope>NUCLEOTIDE SEQUENCE [LARGE SCALE GENOMIC DNA]</scope>
    <source>
        <strain evidence="5 6">CGMCC 1.10228</strain>
    </source>
</reference>
<proteinExistence type="predicted"/>
<feature type="transmembrane region" description="Helical" evidence="2">
    <location>
        <begin position="12"/>
        <end position="34"/>
    </location>
</feature>
<dbReference type="SUPFAM" id="SSF109604">
    <property type="entry name" value="HD-domain/PDEase-like"/>
    <property type="match status" value="2"/>
</dbReference>
<dbReference type="OrthoDB" id="9764808at2"/>
<keyword evidence="2" id="KW-0472">Membrane</keyword>
<keyword evidence="2" id="KW-1133">Transmembrane helix</keyword>
<evidence type="ECO:0000259" key="3">
    <source>
        <dbReference type="PROSITE" id="PS50885"/>
    </source>
</evidence>
<gene>
    <name evidence="5" type="ORF">SAMN04488136_11015</name>
</gene>
<dbReference type="PANTHER" id="PTHR45228">
    <property type="entry name" value="CYCLIC DI-GMP PHOSPHODIESTERASE TM_0186-RELATED"/>
    <property type="match status" value="1"/>
</dbReference>
<dbReference type="Gene3D" id="6.10.340.10">
    <property type="match status" value="1"/>
</dbReference>
<feature type="domain" description="HAMP" evidence="3">
    <location>
        <begin position="355"/>
        <end position="408"/>
    </location>
</feature>